<organism evidence="2 3">
    <name type="scientific">Stephania japonica</name>
    <dbReference type="NCBI Taxonomy" id="461633"/>
    <lineage>
        <taxon>Eukaryota</taxon>
        <taxon>Viridiplantae</taxon>
        <taxon>Streptophyta</taxon>
        <taxon>Embryophyta</taxon>
        <taxon>Tracheophyta</taxon>
        <taxon>Spermatophyta</taxon>
        <taxon>Magnoliopsida</taxon>
        <taxon>Ranunculales</taxon>
        <taxon>Menispermaceae</taxon>
        <taxon>Menispermoideae</taxon>
        <taxon>Cissampelideae</taxon>
        <taxon>Stephania</taxon>
    </lineage>
</organism>
<accession>A0AAP0HTI3</accession>
<sequence>MGDRAFDSIDSSVPFEAKDDSDGSDRKSFEKEGRKHENHGSDEGEHGSELRRPVVNRHVGDRRHAQAAVRSGPRQRYGGAMAGSMIGVL</sequence>
<feature type="compositionally biased region" description="Basic and acidic residues" evidence="1">
    <location>
        <begin position="16"/>
        <end position="64"/>
    </location>
</feature>
<dbReference type="Proteomes" id="UP001417504">
    <property type="component" value="Unassembled WGS sequence"/>
</dbReference>
<feature type="region of interest" description="Disordered" evidence="1">
    <location>
        <begin position="1"/>
        <end position="89"/>
    </location>
</feature>
<keyword evidence="3" id="KW-1185">Reference proteome</keyword>
<protein>
    <submittedName>
        <fullName evidence="2">Uncharacterized protein</fullName>
    </submittedName>
</protein>
<evidence type="ECO:0000313" key="3">
    <source>
        <dbReference type="Proteomes" id="UP001417504"/>
    </source>
</evidence>
<name>A0AAP0HTI3_9MAGN</name>
<evidence type="ECO:0000256" key="1">
    <source>
        <dbReference type="SAM" id="MobiDB-lite"/>
    </source>
</evidence>
<dbReference type="EMBL" id="JBBNAE010000009">
    <property type="protein sequence ID" value="KAK9095986.1"/>
    <property type="molecule type" value="Genomic_DNA"/>
</dbReference>
<evidence type="ECO:0000313" key="2">
    <source>
        <dbReference type="EMBL" id="KAK9095986.1"/>
    </source>
</evidence>
<reference evidence="2 3" key="1">
    <citation type="submission" date="2024-01" db="EMBL/GenBank/DDBJ databases">
        <title>Genome assemblies of Stephania.</title>
        <authorList>
            <person name="Yang L."/>
        </authorList>
    </citation>
    <scope>NUCLEOTIDE SEQUENCE [LARGE SCALE GENOMIC DNA]</scope>
    <source>
        <strain evidence="2">QJT</strain>
        <tissue evidence="2">Leaf</tissue>
    </source>
</reference>
<proteinExistence type="predicted"/>
<gene>
    <name evidence="2" type="ORF">Sjap_021483</name>
</gene>
<dbReference type="AlphaFoldDB" id="A0AAP0HTI3"/>
<comment type="caution">
    <text evidence="2">The sequence shown here is derived from an EMBL/GenBank/DDBJ whole genome shotgun (WGS) entry which is preliminary data.</text>
</comment>